<gene>
    <name evidence="1" type="ORF">Pc20g00400</name>
    <name evidence="1" type="ORF">PCH_Pc20g00400</name>
</gene>
<organism evidence="1 2">
    <name type="scientific">Penicillium rubens (strain ATCC 28089 / DSM 1075 / NRRL 1951 / Wisconsin 54-1255)</name>
    <name type="common">Penicillium chrysogenum</name>
    <dbReference type="NCBI Taxonomy" id="500485"/>
    <lineage>
        <taxon>Eukaryota</taxon>
        <taxon>Fungi</taxon>
        <taxon>Dikarya</taxon>
        <taxon>Ascomycota</taxon>
        <taxon>Pezizomycotina</taxon>
        <taxon>Eurotiomycetes</taxon>
        <taxon>Eurotiomycetidae</taxon>
        <taxon>Eurotiales</taxon>
        <taxon>Aspergillaceae</taxon>
        <taxon>Penicillium</taxon>
        <taxon>Penicillium chrysogenum species complex</taxon>
    </lineage>
</organism>
<evidence type="ECO:0000313" key="1">
    <source>
        <dbReference type="EMBL" id="CAP85369.1"/>
    </source>
</evidence>
<reference evidence="1 2" key="1">
    <citation type="journal article" date="2008" name="Nat. Biotechnol.">
        <title>Genome sequencing and analysis of the filamentous fungus Penicillium chrysogenum.</title>
        <authorList>
            <person name="van den Berg M.A."/>
            <person name="Albang R."/>
            <person name="Albermann K."/>
            <person name="Badger J.H."/>
            <person name="Daran J.-M."/>
            <person name="Driessen A.J.M."/>
            <person name="Garcia-Estrada C."/>
            <person name="Fedorova N.D."/>
            <person name="Harris D.M."/>
            <person name="Heijne W.H.M."/>
            <person name="Joardar V.S."/>
            <person name="Kiel J.A.K.W."/>
            <person name="Kovalchuk A."/>
            <person name="Martin J.F."/>
            <person name="Nierman W.C."/>
            <person name="Nijland J.G."/>
            <person name="Pronk J.T."/>
            <person name="Roubos J.A."/>
            <person name="van der Klei I.J."/>
            <person name="van Peij N.N.M.E."/>
            <person name="Veenhuis M."/>
            <person name="von Doehren H."/>
            <person name="Wagner C."/>
            <person name="Wortman J.R."/>
            <person name="Bovenberg R.A.L."/>
        </authorList>
    </citation>
    <scope>NUCLEOTIDE SEQUENCE [LARGE SCALE GENOMIC DNA]</scope>
    <source>
        <strain evidence="2">ATCC 28089 / DSM 1075 / NRRL 1951 / Wisconsin 54-1255</strain>
    </source>
</reference>
<dbReference type="Gene3D" id="3.30.450.70">
    <property type="match status" value="1"/>
</dbReference>
<dbReference type="AlphaFoldDB" id="B6HFD6"/>
<protein>
    <submittedName>
        <fullName evidence="1">Pc20g00400 protein</fullName>
    </submittedName>
</protein>
<dbReference type="GO" id="GO:0006888">
    <property type="term" value="P:endoplasmic reticulum to Golgi vesicle-mediated transport"/>
    <property type="evidence" value="ECO:0007669"/>
    <property type="project" value="InterPro"/>
</dbReference>
<accession>B6HFD6</accession>
<dbReference type="InterPro" id="IPR011012">
    <property type="entry name" value="Longin-like_dom_sf"/>
</dbReference>
<dbReference type="VEuPathDB" id="FungiDB:PCH_Pc20g00400"/>
<dbReference type="OMA" id="HWRDWES"/>
<dbReference type="OrthoDB" id="18320at2759"/>
<dbReference type="PANTHER" id="PTHR12403">
    <property type="entry name" value="TRAFFICKING PROTEIN PARTICLE COMPLEX SUBUNIT 2"/>
    <property type="match status" value="1"/>
</dbReference>
<proteinExistence type="predicted"/>
<dbReference type="GO" id="GO:0005737">
    <property type="term" value="C:cytoplasm"/>
    <property type="evidence" value="ECO:0007669"/>
    <property type="project" value="GOC"/>
</dbReference>
<name>B6HFD6_PENRW</name>
<dbReference type="InterPro" id="IPR006722">
    <property type="entry name" value="Sedlin"/>
</dbReference>
<keyword evidence="2" id="KW-1185">Reference proteome</keyword>
<dbReference type="HOGENOM" id="CLU_1030961_0_0_1"/>
<evidence type="ECO:0000313" key="2">
    <source>
        <dbReference type="Proteomes" id="UP000000724"/>
    </source>
</evidence>
<dbReference type="EMBL" id="AM920435">
    <property type="protein sequence ID" value="CAP85369.1"/>
    <property type="molecule type" value="Genomic_DNA"/>
</dbReference>
<dbReference type="BioCyc" id="PCHR:PC20G00400-MONOMER"/>
<dbReference type="STRING" id="500485.B6HFD6"/>
<dbReference type="eggNOG" id="KOG3444">
    <property type="taxonomic scope" value="Eukaryota"/>
</dbReference>
<dbReference type="Pfam" id="PF04628">
    <property type="entry name" value="Sedlin_N"/>
    <property type="match status" value="1"/>
</dbReference>
<dbReference type="SUPFAM" id="SSF64356">
    <property type="entry name" value="SNARE-like"/>
    <property type="match status" value="1"/>
</dbReference>
<sequence>MPERVSPLPRGIGTTTPLLSTLLQSTRPLKGLLNSRALLELPPDHSVQTRESVLNSKEPKWSRPVRIHCYLKSYYGNGGSQNCLHWRDWESSTHPYHLVPLELSVLTRLQDNPLHISLFPPYSDSTIEFSFLLNSCLDIFDIRCKQTSIDQDLGLLHAIDERLAAYGWLTTTGVKLLIIVDLFGQEEASAGKQAGAAINGLRDSDVKPAFRALQSAYIQLLQNPFYSPDDHVPIPGNTASSLSACQPISNKKFIADVKRIGDSWAPGSSL</sequence>
<dbReference type="Proteomes" id="UP000000724">
    <property type="component" value="Contig Pc00c20"/>
</dbReference>